<organism evidence="12 13">
    <name type="scientific">Phanerochaete sordida</name>
    <dbReference type="NCBI Taxonomy" id="48140"/>
    <lineage>
        <taxon>Eukaryota</taxon>
        <taxon>Fungi</taxon>
        <taxon>Dikarya</taxon>
        <taxon>Basidiomycota</taxon>
        <taxon>Agaricomycotina</taxon>
        <taxon>Agaricomycetes</taxon>
        <taxon>Polyporales</taxon>
        <taxon>Phanerochaetaceae</taxon>
        <taxon>Phanerochaete</taxon>
    </lineage>
</organism>
<dbReference type="SUPFAM" id="SSF48371">
    <property type="entry name" value="ARM repeat"/>
    <property type="match status" value="1"/>
</dbReference>
<protein>
    <submittedName>
        <fullName evidence="12">SEN1 N terminal-domain-containing protein</fullName>
    </submittedName>
</protein>
<evidence type="ECO:0000256" key="6">
    <source>
        <dbReference type="SAM" id="Coils"/>
    </source>
</evidence>
<dbReference type="Pfam" id="PF13086">
    <property type="entry name" value="AAA_11"/>
    <property type="match status" value="1"/>
</dbReference>
<evidence type="ECO:0000259" key="9">
    <source>
        <dbReference type="Pfam" id="PF13086"/>
    </source>
</evidence>
<feature type="compositionally biased region" description="Basic and acidic residues" evidence="7">
    <location>
        <begin position="908"/>
        <end position="928"/>
    </location>
</feature>
<evidence type="ECO:0000256" key="7">
    <source>
        <dbReference type="SAM" id="MobiDB-lite"/>
    </source>
</evidence>
<evidence type="ECO:0000256" key="3">
    <source>
        <dbReference type="ARBA" id="ARBA00022801"/>
    </source>
</evidence>
<evidence type="ECO:0000256" key="2">
    <source>
        <dbReference type="ARBA" id="ARBA00022741"/>
    </source>
</evidence>
<comment type="similarity">
    <text evidence="1">Belongs to the DNA2/NAM7 helicase family.</text>
</comment>
<dbReference type="GO" id="GO:0001147">
    <property type="term" value="F:transcription termination site sequence-specific DNA binding"/>
    <property type="evidence" value="ECO:0007669"/>
    <property type="project" value="TreeGrafter"/>
</dbReference>
<dbReference type="Proteomes" id="UP000703269">
    <property type="component" value="Unassembled WGS sequence"/>
</dbReference>
<dbReference type="GO" id="GO:0005694">
    <property type="term" value="C:chromosome"/>
    <property type="evidence" value="ECO:0007669"/>
    <property type="project" value="UniProtKB-ARBA"/>
</dbReference>
<dbReference type="InterPro" id="IPR047187">
    <property type="entry name" value="SF1_C_Upf1"/>
</dbReference>
<feature type="compositionally biased region" description="Basic and acidic residues" evidence="7">
    <location>
        <begin position="856"/>
        <end position="867"/>
    </location>
</feature>
<dbReference type="InterPro" id="IPR016024">
    <property type="entry name" value="ARM-type_fold"/>
</dbReference>
<feature type="compositionally biased region" description="Low complexity" evidence="7">
    <location>
        <begin position="1014"/>
        <end position="1031"/>
    </location>
</feature>
<keyword evidence="3" id="KW-0378">Hydrolase</keyword>
<feature type="domain" description="DNA2/NAM7 helicase-like C-terminal" evidence="10">
    <location>
        <begin position="1601"/>
        <end position="1797"/>
    </location>
</feature>
<dbReference type="GO" id="GO:0004386">
    <property type="term" value="F:helicase activity"/>
    <property type="evidence" value="ECO:0007669"/>
    <property type="project" value="UniProtKB-KW"/>
</dbReference>
<evidence type="ECO:0000259" key="8">
    <source>
        <dbReference type="Pfam" id="PF12726"/>
    </source>
</evidence>
<evidence type="ECO:0000256" key="4">
    <source>
        <dbReference type="ARBA" id="ARBA00022806"/>
    </source>
</evidence>
<feature type="domain" description="Helicase SEN1 beta-barrel" evidence="11">
    <location>
        <begin position="1166"/>
        <end position="1258"/>
    </location>
</feature>
<dbReference type="GO" id="GO:0016604">
    <property type="term" value="C:nuclear body"/>
    <property type="evidence" value="ECO:0007669"/>
    <property type="project" value="TreeGrafter"/>
</dbReference>
<dbReference type="GO" id="GO:0006369">
    <property type="term" value="P:termination of RNA polymerase II transcription"/>
    <property type="evidence" value="ECO:0007669"/>
    <property type="project" value="TreeGrafter"/>
</dbReference>
<dbReference type="GO" id="GO:0016787">
    <property type="term" value="F:hydrolase activity"/>
    <property type="evidence" value="ECO:0007669"/>
    <property type="project" value="UniProtKB-KW"/>
</dbReference>
<dbReference type="InterPro" id="IPR041677">
    <property type="entry name" value="DNA2/NAM7_AAA_11"/>
</dbReference>
<dbReference type="OrthoDB" id="6513042at2759"/>
<dbReference type="Gene3D" id="3.40.50.300">
    <property type="entry name" value="P-loop containing nucleotide triphosphate hydrolases"/>
    <property type="match status" value="2"/>
</dbReference>
<dbReference type="Pfam" id="PF23576">
    <property type="entry name" value="SEN1_barrel"/>
    <property type="match status" value="1"/>
</dbReference>
<dbReference type="PANTHER" id="PTHR10887:SF495">
    <property type="entry name" value="HELICASE SENATAXIN ISOFORM X1-RELATED"/>
    <property type="match status" value="1"/>
</dbReference>
<feature type="compositionally biased region" description="Polar residues" evidence="7">
    <location>
        <begin position="1898"/>
        <end position="1917"/>
    </location>
</feature>
<evidence type="ECO:0000313" key="12">
    <source>
        <dbReference type="EMBL" id="GJE97176.1"/>
    </source>
</evidence>
<dbReference type="EMBL" id="BPQB01000068">
    <property type="protein sequence ID" value="GJE97176.1"/>
    <property type="molecule type" value="Genomic_DNA"/>
</dbReference>
<evidence type="ECO:0000313" key="13">
    <source>
        <dbReference type="Proteomes" id="UP000703269"/>
    </source>
</evidence>
<keyword evidence="13" id="KW-1185">Reference proteome</keyword>
<name>A0A9P3GLG2_9APHY</name>
<proteinExistence type="inferred from homology"/>
<feature type="region of interest" description="Disordered" evidence="7">
    <location>
        <begin position="1894"/>
        <end position="1986"/>
    </location>
</feature>
<evidence type="ECO:0000256" key="5">
    <source>
        <dbReference type="ARBA" id="ARBA00022840"/>
    </source>
</evidence>
<feature type="compositionally biased region" description="Acidic residues" evidence="7">
    <location>
        <begin position="1032"/>
        <end position="1041"/>
    </location>
</feature>
<dbReference type="InterPro" id="IPR045055">
    <property type="entry name" value="DNA2/NAM7-like"/>
</dbReference>
<comment type="caution">
    <text evidence="12">The sequence shown here is derived from an EMBL/GenBank/DDBJ whole genome shotgun (WGS) entry which is preliminary data.</text>
</comment>
<dbReference type="PANTHER" id="PTHR10887">
    <property type="entry name" value="DNA2/NAM7 HELICASE FAMILY"/>
    <property type="match status" value="1"/>
</dbReference>
<dbReference type="GO" id="GO:0005524">
    <property type="term" value="F:ATP binding"/>
    <property type="evidence" value="ECO:0007669"/>
    <property type="project" value="UniProtKB-KW"/>
</dbReference>
<feature type="region of interest" description="Disordered" evidence="7">
    <location>
        <begin position="889"/>
        <end position="1088"/>
    </location>
</feature>
<dbReference type="SUPFAM" id="SSF52540">
    <property type="entry name" value="P-loop containing nucleoside triphosphate hydrolases"/>
    <property type="match status" value="1"/>
</dbReference>
<accession>A0A9P3GLG2</accession>
<dbReference type="CDD" id="cd18808">
    <property type="entry name" value="SF1_C_Upf1"/>
    <property type="match status" value="1"/>
</dbReference>
<evidence type="ECO:0000259" key="10">
    <source>
        <dbReference type="Pfam" id="PF13087"/>
    </source>
</evidence>
<dbReference type="FunFam" id="3.40.50.300:FF:000326">
    <property type="entry name" value="P-loop containing nucleoside triphosphate hydrolase"/>
    <property type="match status" value="1"/>
</dbReference>
<sequence>MAQTTEDDVCKKLEEFRDAPPVAPPNPDLYTIFKFLVLDNSPATGQLHWFCGQAKSLVVEAASFLLRLHAYNSQLVAQWREKLKACLASCPQCVRRLQELKETTRKTYFGAFRDATLNDFWKSFAVWELETALEYCKRANLALDASTLDAQLSQSRSLLDAPASIVLLMLSTLQTFRSTEAMSLIRAYIPGGPISGWPLDSPPAGLFLLLMDQDERVRTWAYQQVERYTTKPMPLEFFLPAHLEALEATLAAVSSPNAVANGSASGLGLSLSHEPIVLWAGYATILRFVPPERMKPDMVFATDLRTSVVAHLSDSGQHFVEVLKAFILLLSRLDSKFWEGEGEEYPLLVFNTIRNNRFYSESLENDQPKHTHWSVQWMEAYVKSLRELPGLQSLFPLMIQYLCEELQHERYKDFRASAVCVAAKLLDAILVEAPQDMAAQMSPLLSAVLETLDIHANVFTSVAFGRTYVADTWADARRSARALIKTSLITDIKLIFATMQRLATVSSKSQPVSYPRIRGQIWQKTYESVLPQDSDGVAMIVATLSDIAHVDDLNESAFAVIFKDCPTKDDLAKTLRGVNLALRTIRAGFSDAVSRYLDFTEPKDAQALLRKSNVVKQVTTLMFSPVEALRLPAQSLIGLALDGESRADCFRALLELSADGTFDGMCTALQNFIKFTTTMPEACNLSKALALCLTDVIDVLSSSPDGLLHRTRFLQSFKNSGPDVQLPKWWDLMCQALVQIFYRTPRWADYFENEVMITWMRDALIFGRDMLAQRKLIESSALALAPQPSAARGKSRIGTKMVDGLQAVLLELTRWLRLTDEELLFQAFALLQAMLACFQETKVKPSDAALQKLQKHVRDARTPDPRKPQTRLDATRVDRLQNVISTFEEKEEDDDEIQIISHTIVGPSERRKEKEKAKAKEKARKELKPTTLPSGPSKVKTPFPSRPAARPEHIRRPSGKSGISSYFTGDDQKKLEAASSMPRFSRSTTATSKPSKSSTMPKPSRDTADDARSEASSLGGSAAPSSAAPSSDESDSDDGEEGGLAALAKLQKTPTIKKAPERRQVKMLDLPGTAHNPAIDRMNQRSAREEARRATLRLKPDITRLHRFMLSWSYDHDGPEPPGEKLQLLAVPDSFRDEEHYRRVFEPLLLSECWAQIQSSKTDGKKDEQYSCSIITRQYSGDDWIDLDITITDSVQRDWMLTDADLVLLRHPDNRKNVMCKVQNYRWTPMSINATLRMGTSQEGPGPQIGSTWMLSKITSLTTVHREYAALMALPYYELCPVILRPNLPPPARTNPNEVSETMRAYNLNEPQANAILSSLRTDGFSLIQGPPGTGKTSTICGLVQAFLAKRGRAATAIHAGRNAGPADKEPKKKILLCAPSNAAIDEITFRLKEGVSGPGRQLTVPKVVRTGGNKVGLSVRDVTLDYLVEQRLNADKSAKANTQDVGSELARLRSRLEAVKQAREAKRAELLAVHDNTARTLQLEEDIRALNKERTGLTSQLDKLRDQQKSDRRTLDAVSRRIRAEVLMDADVICTTLAGAGHDTLEPYDFEMVVIDEAAQAVELSSLIPLKYRCQRCVMVGDPQQLPPTVQSQQAASYGYNQSLFVRLQKHRPEAVHLLSIQYRMHPDISVLPSQLFYNGRLLDGPDMAAKTQKPWHIHPKFGAYRFYNVHRGVESTASHSYLNQAEAEVAVALYNRLRQEFKSHDFDYKVGVVTMYRAQMLELRRAFERRFGADIHGLVDFNTVDGFQGQEKEIIILSCVRAGPGVERVGFLRDVRRMNVALTRAKSSIFILGNAATLERSDEDWRKIVTDARERSCLLDVDVTFFTSASSVTTATKAPAARSRVPSRQLAQPQPPHDLATPQQLAAVNQRAAPPTVVSTPDFTPERIASPAMADQASTPTPAALSSVTAQSTVPPVQAGQKRPADEQDPAGPEVKRRPPPPADGPRQPPKPKLPPVREKKKPSIFMPSKRPPPGGSGPSVRRV</sequence>
<feature type="compositionally biased region" description="Basic and acidic residues" evidence="7">
    <location>
        <begin position="1003"/>
        <end position="1013"/>
    </location>
</feature>
<keyword evidence="2" id="KW-0547">Nucleotide-binding</keyword>
<gene>
    <name evidence="12" type="ORF">PsYK624_133890</name>
</gene>
<keyword evidence="5" id="KW-0067">ATP-binding</keyword>
<feature type="region of interest" description="Disordered" evidence="7">
    <location>
        <begin position="1838"/>
        <end position="1861"/>
    </location>
</feature>
<evidence type="ECO:0000259" key="11">
    <source>
        <dbReference type="Pfam" id="PF23576"/>
    </source>
</evidence>
<evidence type="ECO:0000256" key="1">
    <source>
        <dbReference type="ARBA" id="ARBA00007913"/>
    </source>
</evidence>
<dbReference type="InterPro" id="IPR056474">
    <property type="entry name" value="SEN1_barrel"/>
</dbReference>
<dbReference type="InterPro" id="IPR027417">
    <property type="entry name" value="P-loop_NTPase"/>
</dbReference>
<feature type="coiled-coil region" evidence="6">
    <location>
        <begin position="1450"/>
        <end position="1508"/>
    </location>
</feature>
<feature type="domain" description="Helicase Sen1 N-terminal" evidence="8">
    <location>
        <begin position="79"/>
        <end position="828"/>
    </location>
</feature>
<feature type="region of interest" description="Disordered" evidence="7">
    <location>
        <begin position="854"/>
        <end position="876"/>
    </location>
</feature>
<feature type="domain" description="DNA2/NAM7 helicase helicase" evidence="9">
    <location>
        <begin position="1307"/>
        <end position="1594"/>
    </location>
</feature>
<keyword evidence="4" id="KW-0347">Helicase</keyword>
<dbReference type="CDD" id="cd18042">
    <property type="entry name" value="DEXXQc_SETX"/>
    <property type="match status" value="1"/>
</dbReference>
<dbReference type="InterPro" id="IPR024481">
    <property type="entry name" value="Helicase_Sen1_N"/>
</dbReference>
<feature type="compositionally biased region" description="Pro residues" evidence="7">
    <location>
        <begin position="1942"/>
        <end position="1957"/>
    </location>
</feature>
<dbReference type="InterPro" id="IPR041679">
    <property type="entry name" value="DNA2/NAM7-like_C"/>
</dbReference>
<dbReference type="Pfam" id="PF13087">
    <property type="entry name" value="AAA_12"/>
    <property type="match status" value="1"/>
</dbReference>
<keyword evidence="6" id="KW-0175">Coiled coil</keyword>
<reference evidence="12 13" key="1">
    <citation type="submission" date="2021-08" db="EMBL/GenBank/DDBJ databases">
        <title>Draft Genome Sequence of Phanerochaete sordida strain YK-624.</title>
        <authorList>
            <person name="Mori T."/>
            <person name="Dohra H."/>
            <person name="Suzuki T."/>
            <person name="Kawagishi H."/>
            <person name="Hirai H."/>
        </authorList>
    </citation>
    <scope>NUCLEOTIDE SEQUENCE [LARGE SCALE GENOMIC DNA]</scope>
    <source>
        <strain evidence="12 13">YK-624</strain>
    </source>
</reference>
<dbReference type="Pfam" id="PF12726">
    <property type="entry name" value="SEN1_N"/>
    <property type="match status" value="1"/>
</dbReference>
<feature type="compositionally biased region" description="Low complexity" evidence="7">
    <location>
        <begin position="985"/>
        <end position="1002"/>
    </location>
</feature>